<comment type="caution">
    <text evidence="1">The sequence shown here is derived from an EMBL/GenBank/DDBJ whole genome shotgun (WGS) entry which is preliminary data.</text>
</comment>
<reference evidence="1 2" key="1">
    <citation type="submission" date="2015-01" db="EMBL/GenBank/DDBJ databases">
        <title>Evolution of Trichinella species and genotypes.</title>
        <authorList>
            <person name="Korhonen P.K."/>
            <person name="Edoardo P."/>
            <person name="Giuseppe L.R."/>
            <person name="Gasser R.B."/>
        </authorList>
    </citation>
    <scope>NUCLEOTIDE SEQUENCE [LARGE SCALE GENOMIC DNA]</scope>
    <source>
        <strain evidence="1">ISS176</strain>
    </source>
</reference>
<sequence>MKEDFLSESSFLPQDCFKITALRCIAEHRRNFSNLKE</sequence>
<name>A0A0V1GPX9_TRIPS</name>
<dbReference type="Proteomes" id="UP000054826">
    <property type="component" value="Unassembled WGS sequence"/>
</dbReference>
<gene>
    <name evidence="1" type="ORF">T4C_9297</name>
</gene>
<protein>
    <submittedName>
        <fullName evidence="1">Uncharacterized protein</fullName>
    </submittedName>
</protein>
<evidence type="ECO:0000313" key="1">
    <source>
        <dbReference type="EMBL" id="KRZ00408.1"/>
    </source>
</evidence>
<organism evidence="1 2">
    <name type="scientific">Trichinella pseudospiralis</name>
    <name type="common">Parasitic roundworm</name>
    <dbReference type="NCBI Taxonomy" id="6337"/>
    <lineage>
        <taxon>Eukaryota</taxon>
        <taxon>Metazoa</taxon>
        <taxon>Ecdysozoa</taxon>
        <taxon>Nematoda</taxon>
        <taxon>Enoplea</taxon>
        <taxon>Dorylaimia</taxon>
        <taxon>Trichinellida</taxon>
        <taxon>Trichinellidae</taxon>
        <taxon>Trichinella</taxon>
    </lineage>
</organism>
<accession>A0A0V1GPX9</accession>
<proteinExistence type="predicted"/>
<dbReference type="AlphaFoldDB" id="A0A0V1GPX9"/>
<dbReference type="EMBL" id="JYDV01001085">
    <property type="protein sequence ID" value="KRZ00408.1"/>
    <property type="molecule type" value="Genomic_DNA"/>
</dbReference>
<evidence type="ECO:0000313" key="2">
    <source>
        <dbReference type="Proteomes" id="UP000054826"/>
    </source>
</evidence>